<reference evidence="3" key="1">
    <citation type="journal article" date="2019" name="Int. J. Syst. Evol. Microbiol.">
        <title>The Global Catalogue of Microorganisms (GCM) 10K type strain sequencing project: providing services to taxonomists for standard genome sequencing and annotation.</title>
        <authorList>
            <consortium name="The Broad Institute Genomics Platform"/>
            <consortium name="The Broad Institute Genome Sequencing Center for Infectious Disease"/>
            <person name="Wu L."/>
            <person name="Ma J."/>
        </authorList>
    </citation>
    <scope>NUCLEOTIDE SEQUENCE [LARGE SCALE GENOMIC DNA]</scope>
    <source>
        <strain evidence="3">KCTC 42456</strain>
    </source>
</reference>
<dbReference type="PROSITE" id="PS51257">
    <property type="entry name" value="PROKAR_LIPOPROTEIN"/>
    <property type="match status" value="1"/>
</dbReference>
<dbReference type="Proteomes" id="UP001597546">
    <property type="component" value="Unassembled WGS sequence"/>
</dbReference>
<accession>A0ABW5TUN9</accession>
<dbReference type="RefSeq" id="WP_379040200.1">
    <property type="nucleotide sequence ID" value="NZ_JBHSKW010000001.1"/>
</dbReference>
<dbReference type="EMBL" id="JBHULV010000044">
    <property type="protein sequence ID" value="MFD2732503.1"/>
    <property type="molecule type" value="Genomic_DNA"/>
</dbReference>
<dbReference type="SUPFAM" id="SSF51445">
    <property type="entry name" value="(Trans)glycosidases"/>
    <property type="match status" value="1"/>
</dbReference>
<name>A0ABW5TUN9_9SPHI</name>
<protein>
    <submittedName>
        <fullName evidence="2">DUF4832 domain-containing protein</fullName>
    </submittedName>
</protein>
<dbReference type="InterPro" id="IPR032267">
    <property type="entry name" value="DUF4832"/>
</dbReference>
<organism evidence="2 3">
    <name type="scientific">Pedobacter alpinus</name>
    <dbReference type="NCBI Taxonomy" id="1590643"/>
    <lineage>
        <taxon>Bacteria</taxon>
        <taxon>Pseudomonadati</taxon>
        <taxon>Bacteroidota</taxon>
        <taxon>Sphingobacteriia</taxon>
        <taxon>Sphingobacteriales</taxon>
        <taxon>Sphingobacteriaceae</taxon>
        <taxon>Pedobacter</taxon>
    </lineage>
</organism>
<evidence type="ECO:0000313" key="3">
    <source>
        <dbReference type="Proteomes" id="UP001597546"/>
    </source>
</evidence>
<evidence type="ECO:0000259" key="1">
    <source>
        <dbReference type="Pfam" id="PF16116"/>
    </source>
</evidence>
<keyword evidence="3" id="KW-1185">Reference proteome</keyword>
<dbReference type="Gene3D" id="3.20.20.80">
    <property type="entry name" value="Glycosidases"/>
    <property type="match status" value="1"/>
</dbReference>
<feature type="domain" description="DUF4832" evidence="1">
    <location>
        <begin position="335"/>
        <end position="457"/>
    </location>
</feature>
<evidence type="ECO:0000313" key="2">
    <source>
        <dbReference type="EMBL" id="MFD2732503.1"/>
    </source>
</evidence>
<proteinExistence type="predicted"/>
<dbReference type="Pfam" id="PF16116">
    <property type="entry name" value="DUF4832"/>
    <property type="match status" value="1"/>
</dbReference>
<sequence>MKQIFNFILAISGAIVLLSCEKDDFKDFSGGKSVSIVQVDEGVLTDTTNMQSINLVESLDLLLNPGKGFVKYYDYEEQYASVFSTKYIRYDWADIQPQEGNYNWNWINNEIAECKLKGKKFAFGIMCANTNRSINTIDKGKYVTPKWVFNAGAKSRTINATYWETGQTIKQVIPVWTDAVFINKLHQFIAALGVRYNGNPDIAFVDIRDYGNWGEQHLYELGGVNITSTQLKTMFILPYKNAFSNTQLINPWGEAFYNDTYEWAVDNKIGMRSDGIFKYSNGSETTRAHQKAPSVFEYTANYEWLTSENYWNADTLLSYIEIGKPSYIQFDTQMYLANPTLYTKIANRVGYHFVLKNVKIPKSLSNNQIFSVETSVLNKGVTKVYENCELVIALLDAKGNVIQKRLLNGAIPANWNSDQLTTEISTLSFNAIPNGIYQLAVGLFSDINDAKPAFRFANTNSTINNWYVLTNAITLKTTP</sequence>
<dbReference type="InterPro" id="IPR017853">
    <property type="entry name" value="GH"/>
</dbReference>
<comment type="caution">
    <text evidence="2">The sequence shown here is derived from an EMBL/GenBank/DDBJ whole genome shotgun (WGS) entry which is preliminary data.</text>
</comment>
<gene>
    <name evidence="2" type="ORF">ACFSSE_12400</name>
</gene>